<dbReference type="InParanoid" id="H2ZK84"/>
<evidence type="ECO:0000256" key="1">
    <source>
        <dbReference type="SAM" id="MobiDB-lite"/>
    </source>
</evidence>
<feature type="region of interest" description="Disordered" evidence="1">
    <location>
        <begin position="231"/>
        <end position="298"/>
    </location>
</feature>
<dbReference type="AlphaFoldDB" id="H2ZK84"/>
<feature type="region of interest" description="Disordered" evidence="1">
    <location>
        <begin position="435"/>
        <end position="535"/>
    </location>
</feature>
<proteinExistence type="predicted"/>
<protein>
    <submittedName>
        <fullName evidence="2">Uncharacterized protein</fullName>
    </submittedName>
</protein>
<name>H2ZK84_CIOSA</name>
<accession>H2ZK84</accession>
<evidence type="ECO:0000313" key="2">
    <source>
        <dbReference type="Ensembl" id="ENSCSAVP00000018000.1"/>
    </source>
</evidence>
<feature type="compositionally biased region" description="Basic and acidic residues" evidence="1">
    <location>
        <begin position="490"/>
        <end position="521"/>
    </location>
</feature>
<keyword evidence="3" id="KW-1185">Reference proteome</keyword>
<dbReference type="Ensembl" id="ENSCSAVT00000018195.1">
    <property type="protein sequence ID" value="ENSCSAVP00000018000.1"/>
    <property type="gene ID" value="ENSCSAVG00000010597.1"/>
</dbReference>
<feature type="compositionally biased region" description="Low complexity" evidence="1">
    <location>
        <begin position="281"/>
        <end position="298"/>
    </location>
</feature>
<feature type="region of interest" description="Disordered" evidence="1">
    <location>
        <begin position="1"/>
        <end position="80"/>
    </location>
</feature>
<feature type="compositionally biased region" description="Polar residues" evidence="1">
    <location>
        <begin position="47"/>
        <end position="72"/>
    </location>
</feature>
<reference evidence="2" key="2">
    <citation type="submission" date="2025-08" db="UniProtKB">
        <authorList>
            <consortium name="Ensembl"/>
        </authorList>
    </citation>
    <scope>IDENTIFICATION</scope>
</reference>
<dbReference type="Proteomes" id="UP000007875">
    <property type="component" value="Unassembled WGS sequence"/>
</dbReference>
<feature type="compositionally biased region" description="Acidic residues" evidence="1">
    <location>
        <begin position="526"/>
        <end position="535"/>
    </location>
</feature>
<evidence type="ECO:0000313" key="3">
    <source>
        <dbReference type="Proteomes" id="UP000007875"/>
    </source>
</evidence>
<reference evidence="3" key="1">
    <citation type="submission" date="2003-08" db="EMBL/GenBank/DDBJ databases">
        <authorList>
            <person name="Birren B."/>
            <person name="Nusbaum C."/>
            <person name="Abebe A."/>
            <person name="Abouelleil A."/>
            <person name="Adekoya E."/>
            <person name="Ait-zahra M."/>
            <person name="Allen N."/>
            <person name="Allen T."/>
            <person name="An P."/>
            <person name="Anderson M."/>
            <person name="Anderson S."/>
            <person name="Arachchi H."/>
            <person name="Armbruster J."/>
            <person name="Bachantsang P."/>
            <person name="Baldwin J."/>
            <person name="Barry A."/>
            <person name="Bayul T."/>
            <person name="Blitshsteyn B."/>
            <person name="Bloom T."/>
            <person name="Blye J."/>
            <person name="Boguslavskiy L."/>
            <person name="Borowsky M."/>
            <person name="Boukhgalter B."/>
            <person name="Brunache A."/>
            <person name="Butler J."/>
            <person name="Calixte N."/>
            <person name="Calvo S."/>
            <person name="Camarata J."/>
            <person name="Campo K."/>
            <person name="Chang J."/>
            <person name="Cheshatsang Y."/>
            <person name="Citroen M."/>
            <person name="Collymore A."/>
            <person name="Considine T."/>
            <person name="Cook A."/>
            <person name="Cooke P."/>
            <person name="Corum B."/>
            <person name="Cuomo C."/>
            <person name="David R."/>
            <person name="Dawoe T."/>
            <person name="Degray S."/>
            <person name="Dodge S."/>
            <person name="Dooley K."/>
            <person name="Dorje P."/>
            <person name="Dorjee K."/>
            <person name="Dorris L."/>
            <person name="Duffey N."/>
            <person name="Dupes A."/>
            <person name="Elkins T."/>
            <person name="Engels R."/>
            <person name="Erickson J."/>
            <person name="Farina A."/>
            <person name="Faro S."/>
            <person name="Ferreira P."/>
            <person name="Fischer H."/>
            <person name="Fitzgerald M."/>
            <person name="Foley K."/>
            <person name="Gage D."/>
            <person name="Galagan J."/>
            <person name="Gearin G."/>
            <person name="Gnerre S."/>
            <person name="Gnirke A."/>
            <person name="Goyette A."/>
            <person name="Graham J."/>
            <person name="Grandbois E."/>
            <person name="Gyaltsen K."/>
            <person name="Hafez N."/>
            <person name="Hagopian D."/>
            <person name="Hagos B."/>
            <person name="Hall J."/>
            <person name="Hatcher B."/>
            <person name="Heller A."/>
            <person name="Higgins H."/>
            <person name="Honan T."/>
            <person name="Horn A."/>
            <person name="Houde N."/>
            <person name="Hughes L."/>
            <person name="Hulme W."/>
            <person name="Husby E."/>
            <person name="Iliev I."/>
            <person name="Jaffe D."/>
            <person name="Jones C."/>
            <person name="Kamal M."/>
            <person name="Kamat A."/>
            <person name="Kamvysselis M."/>
            <person name="Karlsson E."/>
            <person name="Kells C."/>
            <person name="Kieu A."/>
            <person name="Kisner P."/>
            <person name="Kodira C."/>
            <person name="Kulbokas E."/>
            <person name="Labutti K."/>
            <person name="Lama D."/>
            <person name="Landers T."/>
            <person name="Leger J."/>
            <person name="Levine S."/>
            <person name="Lewis D."/>
            <person name="Lewis T."/>
            <person name="Lindblad-toh K."/>
            <person name="Liu X."/>
            <person name="Lokyitsang T."/>
            <person name="Lokyitsang Y."/>
            <person name="Lucien O."/>
            <person name="Lui A."/>
            <person name="Ma L.J."/>
            <person name="Mabbitt R."/>
            <person name="Macdonald J."/>
            <person name="Maclean C."/>
            <person name="Major J."/>
            <person name="Manning J."/>
            <person name="Marabella R."/>
            <person name="Maru K."/>
            <person name="Matthews C."/>
            <person name="Mauceli E."/>
            <person name="Mccarthy M."/>
            <person name="Mcdonough S."/>
            <person name="Mcghee T."/>
            <person name="Meldrim J."/>
            <person name="Meneus L."/>
            <person name="Mesirov J."/>
            <person name="Mihalev A."/>
            <person name="Mihova T."/>
            <person name="Mikkelsen T."/>
            <person name="Mlenga V."/>
            <person name="Moru K."/>
            <person name="Mozes J."/>
            <person name="Mulrain L."/>
            <person name="Munson G."/>
            <person name="Naylor J."/>
            <person name="Newes C."/>
            <person name="Nguyen C."/>
            <person name="Nguyen N."/>
            <person name="Nguyen T."/>
            <person name="Nicol R."/>
            <person name="Nielsen C."/>
            <person name="Nizzari M."/>
            <person name="Norbu C."/>
            <person name="Norbu N."/>
            <person name="O'donnell P."/>
            <person name="Okoawo O."/>
            <person name="O'leary S."/>
            <person name="Omotosho B."/>
            <person name="O'neill K."/>
            <person name="Osman S."/>
            <person name="Parker S."/>
            <person name="Perrin D."/>
            <person name="Phunkhang P."/>
            <person name="Piqani B."/>
            <person name="Purcell S."/>
            <person name="Rachupka T."/>
            <person name="Ramasamy U."/>
            <person name="Rameau R."/>
            <person name="Ray V."/>
            <person name="Raymond C."/>
            <person name="Retta R."/>
            <person name="Richardson S."/>
            <person name="Rise C."/>
            <person name="Rodriguez J."/>
            <person name="Rogers J."/>
            <person name="Rogov P."/>
            <person name="Rutman M."/>
            <person name="Schupbach R."/>
            <person name="Seaman C."/>
            <person name="Settipalli S."/>
            <person name="Sharpe T."/>
            <person name="Sheridan J."/>
            <person name="Sherpa N."/>
            <person name="Shi J."/>
            <person name="Smirnov S."/>
            <person name="Smith C."/>
            <person name="Sougnez C."/>
            <person name="Spencer B."/>
            <person name="Stalker J."/>
            <person name="Stange-thomann N."/>
            <person name="Stavropoulos S."/>
            <person name="Stetson K."/>
            <person name="Stone C."/>
            <person name="Stone S."/>
            <person name="Stubbs M."/>
            <person name="Talamas J."/>
            <person name="Tchuinga P."/>
            <person name="Tenzing P."/>
            <person name="Tesfaye S."/>
            <person name="Theodore J."/>
            <person name="Thoulutsang Y."/>
            <person name="Topham K."/>
            <person name="Towey S."/>
            <person name="Tsamla T."/>
            <person name="Tsomo N."/>
            <person name="Vallee D."/>
            <person name="Vassiliev H."/>
            <person name="Venkataraman V."/>
            <person name="Vinson J."/>
            <person name="Vo A."/>
            <person name="Wade C."/>
            <person name="Wang S."/>
            <person name="Wangchuk T."/>
            <person name="Wangdi T."/>
            <person name="Whittaker C."/>
            <person name="Wilkinson J."/>
            <person name="Wu Y."/>
            <person name="Wyman D."/>
            <person name="Yadav S."/>
            <person name="Yang S."/>
            <person name="Yang X."/>
            <person name="Yeager S."/>
            <person name="Yee E."/>
            <person name="Young G."/>
            <person name="Zainoun J."/>
            <person name="Zembeck L."/>
            <person name="Zimmer A."/>
            <person name="Zody M."/>
            <person name="Lander E."/>
        </authorList>
    </citation>
    <scope>NUCLEOTIDE SEQUENCE [LARGE SCALE GENOMIC DNA]</scope>
</reference>
<organism evidence="2 3">
    <name type="scientific">Ciona savignyi</name>
    <name type="common">Pacific transparent sea squirt</name>
    <dbReference type="NCBI Taxonomy" id="51511"/>
    <lineage>
        <taxon>Eukaryota</taxon>
        <taxon>Metazoa</taxon>
        <taxon>Chordata</taxon>
        <taxon>Tunicata</taxon>
        <taxon>Ascidiacea</taxon>
        <taxon>Phlebobranchia</taxon>
        <taxon>Cionidae</taxon>
        <taxon>Ciona</taxon>
    </lineage>
</organism>
<feature type="compositionally biased region" description="Low complexity" evidence="1">
    <location>
        <begin position="437"/>
        <end position="457"/>
    </location>
</feature>
<dbReference type="HOGENOM" id="CLU_509570_0_0_1"/>
<reference evidence="2" key="3">
    <citation type="submission" date="2025-09" db="UniProtKB">
        <authorList>
            <consortium name="Ensembl"/>
        </authorList>
    </citation>
    <scope>IDENTIFICATION</scope>
</reference>
<sequence>MYSNHVRRNPGQASQQPFDHRMPTNPQPIPNSAPRNLAATGAARSFPSYSPAQSPQHAGQYFPSPSASTNPHELNRGHGAVVSGTAPLTVNKVNGTQPVQMYATPQRPAFPAQYQQQMPQQQYTTPVTKFTSQPQVHSGGHYPQQSHHPAPAGLIQQSGSPYHQMYIHPNMPSVRPRYSQNAHNPGIINPTQSPLQPTSPTYYHPSPSYFQNMQQVPGYYDPQHMTYQHPPPSQPIVIAPQPTPPTPNSATAPRRAASKVVIRDPNTGADITNDLLRKEGTPTGRSSATSTPPAASHGNEQIAAQFAAQVAAAATGSPGRSPVPSHVPISVAPVRTPVHFAPQPRSSQSVVGIPSGVDTSLPPPTMPPNMSIPPPDLNAMQTPSPKAYPVVTHAPAASPQDVPAKIPTAQVRPQVQKTTAPDVAPQITPIVSKRSEQPPIAVVQPQQQNNNSSPAPVIYQATEDEELKIEKTAPEAEPTELISNAGVELTLEKISDEKTADVEKATTEEDSSKDQVDKEAAAAEPTDVDVVDVTV</sequence>